<keyword evidence="1" id="KW-0496">Mitochondrion</keyword>
<proteinExistence type="predicted"/>
<organism evidence="1">
    <name type="scientific">Picea sitchensis</name>
    <name type="common">Sitka spruce</name>
    <name type="synonym">Pinus sitchensis</name>
    <dbReference type="NCBI Taxonomy" id="3332"/>
    <lineage>
        <taxon>Eukaryota</taxon>
        <taxon>Viridiplantae</taxon>
        <taxon>Streptophyta</taxon>
        <taxon>Embryophyta</taxon>
        <taxon>Tracheophyta</taxon>
        <taxon>Spermatophyta</taxon>
        <taxon>Pinopsida</taxon>
        <taxon>Pinidae</taxon>
        <taxon>Conifers I</taxon>
        <taxon>Pinales</taxon>
        <taxon>Pinaceae</taxon>
        <taxon>Picea</taxon>
    </lineage>
</organism>
<evidence type="ECO:0000313" key="1">
    <source>
        <dbReference type="EMBL" id="QHR90067.1"/>
    </source>
</evidence>
<protein>
    <submittedName>
        <fullName evidence="1">Uncharacterized protein</fullName>
    </submittedName>
</protein>
<dbReference type="EMBL" id="MK697699">
    <property type="protein sequence ID" value="QHR90067.1"/>
    <property type="molecule type" value="Genomic_DNA"/>
</dbReference>
<reference evidence="1" key="1">
    <citation type="submission" date="2019-03" db="EMBL/GenBank/DDBJ databases">
        <title>Largest Complete Mitochondrial Genome of a Gymnosperm, Sitka Spruce (Picea sitchensis), Indicates Complex Physical Structure.</title>
        <authorList>
            <person name="Jackman S.D."/>
            <person name="Coombe L."/>
            <person name="Warren R."/>
            <person name="Kirk H."/>
            <person name="Trinh E."/>
            <person name="McLeod T."/>
            <person name="Pleasance S."/>
            <person name="Pandoh P."/>
            <person name="Zhao Y."/>
            <person name="Coope R."/>
            <person name="Bousquet J."/>
            <person name="Bohlmann J.C."/>
            <person name="Jones S.J.M."/>
            <person name="Birol I."/>
        </authorList>
    </citation>
    <scope>NUCLEOTIDE SEQUENCE</scope>
    <source>
        <strain evidence="1">Q903</strain>
    </source>
</reference>
<name>A0A6B9XWS6_PICSI</name>
<accession>A0A6B9XWS6</accession>
<sequence length="57" mass="6497">MGWIHLWGKSSPERDLISSGWALINKVKRYNALQVDMSFMKLSSILSLPVPLQLVKL</sequence>
<gene>
    <name evidence="1" type="primary">orf04113</name>
    <name evidence="1" type="ORF">Q903MT_gene4090</name>
</gene>
<dbReference type="AlphaFoldDB" id="A0A6B9XWS6"/>
<geneLocation type="mitochondrion" evidence="1"/>